<feature type="compositionally biased region" description="Basic and acidic residues" evidence="1">
    <location>
        <begin position="63"/>
        <end position="74"/>
    </location>
</feature>
<protein>
    <submittedName>
        <fullName evidence="3">Uncharacterized protein</fullName>
    </submittedName>
</protein>
<accession>A0A915L7U6</accession>
<feature type="compositionally biased region" description="Gly residues" evidence="1">
    <location>
        <begin position="75"/>
        <end position="88"/>
    </location>
</feature>
<feature type="region of interest" description="Disordered" evidence="1">
    <location>
        <begin position="62"/>
        <end position="88"/>
    </location>
</feature>
<evidence type="ECO:0000313" key="3">
    <source>
        <dbReference type="WBParaSite" id="nRc.2.0.1.t46548-RA"/>
    </source>
</evidence>
<sequence length="225" mass="24366">MGDMKAKFEKCFTDSSCKLPQSKGGDKGKSDTSRQCRKAILDKVKSDIEKCVQKTNANFKFPTADRKGDQEHHGFGGGRGHFGGGKGRGGNSFFDQMLNQSCPNAQAQTNVKTCLQSLKPAGTRPPKGAWADKRKEMCQKRADCFAKLSGTCQKTLTDTKAAICQCAKDIVTPQAAQLDSSLGACRPASDGQQKRFRGGRQTSKPSTPGERLIGKFCKQDKCQTS</sequence>
<evidence type="ECO:0000256" key="1">
    <source>
        <dbReference type="SAM" id="MobiDB-lite"/>
    </source>
</evidence>
<feature type="region of interest" description="Disordered" evidence="1">
    <location>
        <begin position="15"/>
        <end position="34"/>
    </location>
</feature>
<feature type="compositionally biased region" description="Basic and acidic residues" evidence="1">
    <location>
        <begin position="24"/>
        <end position="34"/>
    </location>
</feature>
<dbReference type="WBParaSite" id="nRc.2.0.1.t46548-RA">
    <property type="protein sequence ID" value="nRc.2.0.1.t46548-RA"/>
    <property type="gene ID" value="nRc.2.0.1.g46548"/>
</dbReference>
<keyword evidence="2" id="KW-1185">Reference proteome</keyword>
<proteinExistence type="predicted"/>
<organism evidence="2 3">
    <name type="scientific">Romanomermis culicivorax</name>
    <name type="common">Nematode worm</name>
    <dbReference type="NCBI Taxonomy" id="13658"/>
    <lineage>
        <taxon>Eukaryota</taxon>
        <taxon>Metazoa</taxon>
        <taxon>Ecdysozoa</taxon>
        <taxon>Nematoda</taxon>
        <taxon>Enoplea</taxon>
        <taxon>Dorylaimia</taxon>
        <taxon>Mermithida</taxon>
        <taxon>Mermithoidea</taxon>
        <taxon>Mermithidae</taxon>
        <taxon>Romanomermis</taxon>
    </lineage>
</organism>
<reference evidence="3" key="1">
    <citation type="submission" date="2022-11" db="UniProtKB">
        <authorList>
            <consortium name="WormBaseParasite"/>
        </authorList>
    </citation>
    <scope>IDENTIFICATION</scope>
</reference>
<dbReference type="Proteomes" id="UP000887565">
    <property type="component" value="Unplaced"/>
</dbReference>
<dbReference type="AlphaFoldDB" id="A0A915L7U6"/>
<feature type="region of interest" description="Disordered" evidence="1">
    <location>
        <begin position="183"/>
        <end position="212"/>
    </location>
</feature>
<evidence type="ECO:0000313" key="2">
    <source>
        <dbReference type="Proteomes" id="UP000887565"/>
    </source>
</evidence>
<name>A0A915L7U6_ROMCU</name>